<comment type="caution">
    <text evidence="6">The sequence shown here is derived from an EMBL/GenBank/DDBJ whole genome shotgun (WGS) entry which is preliminary data.</text>
</comment>
<evidence type="ECO:0000256" key="2">
    <source>
        <dbReference type="ARBA" id="ARBA00011738"/>
    </source>
</evidence>
<proteinExistence type="inferred from homology"/>
<evidence type="ECO:0000256" key="5">
    <source>
        <dbReference type="SAM" id="Phobius"/>
    </source>
</evidence>
<sequence length="192" mass="21267">MATSSLNYFHFHLYLTLIISIYFTTITSTHAAFSEQSYITLPSDSEKVTHLRFYYHDIRNENNPTVVQIVDAPKNTPNGFGCVLVMDDALTEEPDWSSKQVGRAQGIFAQASLQDLGLAMLTNFVFTEGKYAGSTISMLGRNAISEKIREMPIVGGTGVFRFARGFAIGFSVHSVSTPQHYVVGYNVTISHP</sequence>
<feature type="transmembrane region" description="Helical" evidence="5">
    <location>
        <begin position="12"/>
        <end position="33"/>
    </location>
</feature>
<dbReference type="EMBL" id="JASCZI010091302">
    <property type="protein sequence ID" value="MED6149853.1"/>
    <property type="molecule type" value="Genomic_DNA"/>
</dbReference>
<dbReference type="InterPro" id="IPR004265">
    <property type="entry name" value="Dirigent"/>
</dbReference>
<evidence type="ECO:0000256" key="3">
    <source>
        <dbReference type="ARBA" id="ARBA00022525"/>
    </source>
</evidence>
<dbReference type="Gene3D" id="2.40.480.10">
    <property type="entry name" value="Allene oxide cyclase-like"/>
    <property type="match status" value="1"/>
</dbReference>
<comment type="subunit">
    <text evidence="2 4">Homodimer.</text>
</comment>
<evidence type="ECO:0000313" key="6">
    <source>
        <dbReference type="EMBL" id="MED6149853.1"/>
    </source>
</evidence>
<evidence type="ECO:0000256" key="1">
    <source>
        <dbReference type="ARBA" id="ARBA00010746"/>
    </source>
</evidence>
<organism evidence="6 7">
    <name type="scientific">Stylosanthes scabra</name>
    <dbReference type="NCBI Taxonomy" id="79078"/>
    <lineage>
        <taxon>Eukaryota</taxon>
        <taxon>Viridiplantae</taxon>
        <taxon>Streptophyta</taxon>
        <taxon>Embryophyta</taxon>
        <taxon>Tracheophyta</taxon>
        <taxon>Spermatophyta</taxon>
        <taxon>Magnoliopsida</taxon>
        <taxon>eudicotyledons</taxon>
        <taxon>Gunneridae</taxon>
        <taxon>Pentapetalae</taxon>
        <taxon>rosids</taxon>
        <taxon>fabids</taxon>
        <taxon>Fabales</taxon>
        <taxon>Fabaceae</taxon>
        <taxon>Papilionoideae</taxon>
        <taxon>50 kb inversion clade</taxon>
        <taxon>dalbergioids sensu lato</taxon>
        <taxon>Dalbergieae</taxon>
        <taxon>Pterocarpus clade</taxon>
        <taxon>Stylosanthes</taxon>
    </lineage>
</organism>
<protein>
    <recommendedName>
        <fullName evidence="4">Dirigent protein</fullName>
    </recommendedName>
</protein>
<keyword evidence="7" id="KW-1185">Reference proteome</keyword>
<name>A0ABU6TPR6_9FABA</name>
<dbReference type="InterPro" id="IPR044859">
    <property type="entry name" value="Allene_oxi_cyc_Dirigent"/>
</dbReference>
<dbReference type="PANTHER" id="PTHR21495">
    <property type="entry name" value="NUCLEOPORIN-RELATED"/>
    <property type="match status" value="1"/>
</dbReference>
<keyword evidence="5" id="KW-0812">Transmembrane</keyword>
<accession>A0ABU6TPR6</accession>
<keyword evidence="5" id="KW-0472">Membrane</keyword>
<keyword evidence="3 4" id="KW-0964">Secreted</keyword>
<reference evidence="6 7" key="1">
    <citation type="journal article" date="2023" name="Plants (Basel)">
        <title>Bridging the Gap: Combining Genomics and Transcriptomics Approaches to Understand Stylosanthes scabra, an Orphan Legume from the Brazilian Caatinga.</title>
        <authorList>
            <person name="Ferreira-Neto J.R.C."/>
            <person name="da Silva M.D."/>
            <person name="Binneck E."/>
            <person name="de Melo N.F."/>
            <person name="da Silva R.H."/>
            <person name="de Melo A.L.T.M."/>
            <person name="Pandolfi V."/>
            <person name="Bustamante F.O."/>
            <person name="Brasileiro-Vidal A.C."/>
            <person name="Benko-Iseppon A.M."/>
        </authorList>
    </citation>
    <scope>NUCLEOTIDE SEQUENCE [LARGE SCALE GENOMIC DNA]</scope>
    <source>
        <tissue evidence="6">Leaves</tissue>
    </source>
</reference>
<comment type="function">
    <text evidence="4">Dirigent proteins impart stereoselectivity on the phenoxy radical-coupling reaction, yielding optically active lignans from two molecules of coniferyl alcohol in the biosynthesis of lignans, flavonolignans, and alkaloids and thus plays a central role in plant secondary metabolism.</text>
</comment>
<evidence type="ECO:0000256" key="4">
    <source>
        <dbReference type="RuleBase" id="RU363099"/>
    </source>
</evidence>
<comment type="subcellular location">
    <subcellularLocation>
        <location evidence="4">Secreted</location>
        <location evidence="4">Extracellular space</location>
        <location evidence="4">Apoplast</location>
    </subcellularLocation>
</comment>
<comment type="similarity">
    <text evidence="1 4">Belongs to the plant dirigent protein family.</text>
</comment>
<keyword evidence="4" id="KW-0052">Apoplast</keyword>
<keyword evidence="5" id="KW-1133">Transmembrane helix</keyword>
<dbReference type="Pfam" id="PF03018">
    <property type="entry name" value="Dirigent"/>
    <property type="match status" value="1"/>
</dbReference>
<evidence type="ECO:0000313" key="7">
    <source>
        <dbReference type="Proteomes" id="UP001341840"/>
    </source>
</evidence>
<dbReference type="Proteomes" id="UP001341840">
    <property type="component" value="Unassembled WGS sequence"/>
</dbReference>
<gene>
    <name evidence="6" type="ORF">PIB30_066575</name>
</gene>